<dbReference type="AlphaFoldDB" id="A0A9D6LAC2"/>
<dbReference type="SUPFAM" id="SSF48317">
    <property type="entry name" value="Acid phosphatase/Vanadium-dependent haloperoxidase"/>
    <property type="match status" value="1"/>
</dbReference>
<protein>
    <recommendedName>
        <fullName evidence="2">Phosphatidic acid phosphatase type 2/haloperoxidase domain-containing protein</fullName>
    </recommendedName>
</protein>
<reference evidence="3" key="1">
    <citation type="submission" date="2020-07" db="EMBL/GenBank/DDBJ databases">
        <title>Huge and variable diversity of episymbiotic CPR bacteria and DPANN archaea in groundwater ecosystems.</title>
        <authorList>
            <person name="He C.Y."/>
            <person name="Keren R."/>
            <person name="Whittaker M."/>
            <person name="Farag I.F."/>
            <person name="Doudna J."/>
            <person name="Cate J.H.D."/>
            <person name="Banfield J.F."/>
        </authorList>
    </citation>
    <scope>NUCLEOTIDE SEQUENCE</scope>
    <source>
        <strain evidence="3">NC_groundwater_928_Pr1_S-0.2um_72_17</strain>
    </source>
</reference>
<feature type="non-terminal residue" evidence="3">
    <location>
        <position position="137"/>
    </location>
</feature>
<feature type="region of interest" description="Disordered" evidence="1">
    <location>
        <begin position="81"/>
        <end position="101"/>
    </location>
</feature>
<dbReference type="EMBL" id="JACQAY010000210">
    <property type="protein sequence ID" value="MBI3539920.1"/>
    <property type="molecule type" value="Genomic_DNA"/>
</dbReference>
<name>A0A9D6LAC2_UNCEI</name>
<sequence>MSGDEWFRHRALAPRSDGQRRLAADVRWLGDGAVVLPVLAAGYGAARLAHRDAAAASVARAGISTVAAGVVALALKRAIGRSRPSETPDDPHRFDPFSSHDAMPSGHTTIAFALARAVDRECDARWVPWVAYPAAAL</sequence>
<feature type="compositionally biased region" description="Basic and acidic residues" evidence="1">
    <location>
        <begin position="83"/>
        <end position="95"/>
    </location>
</feature>
<organism evidence="3 4">
    <name type="scientific">Eiseniibacteriota bacterium</name>
    <dbReference type="NCBI Taxonomy" id="2212470"/>
    <lineage>
        <taxon>Bacteria</taxon>
        <taxon>Candidatus Eiseniibacteriota</taxon>
    </lineage>
</organism>
<accession>A0A9D6LAC2</accession>
<evidence type="ECO:0000313" key="4">
    <source>
        <dbReference type="Proteomes" id="UP000807850"/>
    </source>
</evidence>
<evidence type="ECO:0000256" key="1">
    <source>
        <dbReference type="SAM" id="MobiDB-lite"/>
    </source>
</evidence>
<dbReference type="InterPro" id="IPR036938">
    <property type="entry name" value="PAP2/HPO_sf"/>
</dbReference>
<comment type="caution">
    <text evidence="3">The sequence shown here is derived from an EMBL/GenBank/DDBJ whole genome shotgun (WGS) entry which is preliminary data.</text>
</comment>
<proteinExistence type="predicted"/>
<gene>
    <name evidence="3" type="ORF">HY076_06575</name>
</gene>
<evidence type="ECO:0000313" key="3">
    <source>
        <dbReference type="EMBL" id="MBI3539920.1"/>
    </source>
</evidence>
<dbReference type="InterPro" id="IPR000326">
    <property type="entry name" value="PAP2/HPO"/>
</dbReference>
<feature type="domain" description="Phosphatidic acid phosphatase type 2/haloperoxidase" evidence="2">
    <location>
        <begin position="60"/>
        <end position="115"/>
    </location>
</feature>
<dbReference type="Pfam" id="PF01569">
    <property type="entry name" value="PAP2"/>
    <property type="match status" value="1"/>
</dbReference>
<dbReference type="Proteomes" id="UP000807850">
    <property type="component" value="Unassembled WGS sequence"/>
</dbReference>
<evidence type="ECO:0000259" key="2">
    <source>
        <dbReference type="Pfam" id="PF01569"/>
    </source>
</evidence>